<organism evidence="1">
    <name type="scientific">marine sediment metagenome</name>
    <dbReference type="NCBI Taxonomy" id="412755"/>
    <lineage>
        <taxon>unclassified sequences</taxon>
        <taxon>metagenomes</taxon>
        <taxon>ecological metagenomes</taxon>
    </lineage>
</organism>
<proteinExistence type="predicted"/>
<dbReference type="EMBL" id="BARU01005947">
    <property type="protein sequence ID" value="GAH43479.1"/>
    <property type="molecule type" value="Genomic_DNA"/>
</dbReference>
<name>X1GPG9_9ZZZZ</name>
<reference evidence="1" key="1">
    <citation type="journal article" date="2014" name="Front. Microbiol.">
        <title>High frequency of phylogenetically diverse reductive dehalogenase-homologous genes in deep subseafloor sedimentary metagenomes.</title>
        <authorList>
            <person name="Kawai M."/>
            <person name="Futagami T."/>
            <person name="Toyoda A."/>
            <person name="Takaki Y."/>
            <person name="Nishi S."/>
            <person name="Hori S."/>
            <person name="Arai W."/>
            <person name="Tsubouchi T."/>
            <person name="Morono Y."/>
            <person name="Uchiyama I."/>
            <person name="Ito T."/>
            <person name="Fujiyama A."/>
            <person name="Inagaki F."/>
            <person name="Takami H."/>
        </authorList>
    </citation>
    <scope>NUCLEOTIDE SEQUENCE</scope>
    <source>
        <strain evidence="1">Expedition CK06-06</strain>
    </source>
</reference>
<dbReference type="AlphaFoldDB" id="X1GPG9"/>
<evidence type="ECO:0000313" key="1">
    <source>
        <dbReference type="EMBL" id="GAH43479.1"/>
    </source>
</evidence>
<gene>
    <name evidence="1" type="ORF">S03H2_11674</name>
</gene>
<protein>
    <submittedName>
        <fullName evidence="1">Uncharacterized protein</fullName>
    </submittedName>
</protein>
<comment type="caution">
    <text evidence="1">The sequence shown here is derived from an EMBL/GenBank/DDBJ whole genome shotgun (WGS) entry which is preliminary data.</text>
</comment>
<accession>X1GPG9</accession>
<sequence>MAILCLLSFGMLFGYLFPRPDQATALGFGEGLWLARRADLIVQLGLMFVGALGIRALLPGEGEEDETGE</sequence>